<feature type="region of interest" description="Disordered" evidence="1">
    <location>
        <begin position="1"/>
        <end position="22"/>
    </location>
</feature>
<gene>
    <name evidence="2" type="ORF">ABB37_08150</name>
</gene>
<feature type="region of interest" description="Disordered" evidence="1">
    <location>
        <begin position="76"/>
        <end position="188"/>
    </location>
</feature>
<feature type="compositionally biased region" description="Polar residues" evidence="1">
    <location>
        <begin position="178"/>
        <end position="188"/>
    </location>
</feature>
<dbReference type="RefSeq" id="XP_015654442.1">
    <property type="nucleotide sequence ID" value="XM_015807047.1"/>
</dbReference>
<protein>
    <submittedName>
        <fullName evidence="2">Uncharacterized protein</fullName>
    </submittedName>
</protein>
<evidence type="ECO:0000313" key="3">
    <source>
        <dbReference type="Proteomes" id="UP000037923"/>
    </source>
</evidence>
<name>A0A0M9FU04_LEPPY</name>
<comment type="caution">
    <text evidence="2">The sequence shown here is derived from an EMBL/GenBank/DDBJ whole genome shotgun (WGS) entry which is preliminary data.</text>
</comment>
<reference evidence="2 3" key="1">
    <citation type="submission" date="2015-07" db="EMBL/GenBank/DDBJ databases">
        <title>High-quality genome of monoxenous trypanosomatid Leptomonas pyrrhocoris.</title>
        <authorList>
            <person name="Flegontov P."/>
            <person name="Butenko A."/>
            <person name="Firsov S."/>
            <person name="Vlcek C."/>
            <person name="Logacheva M.D."/>
            <person name="Field M."/>
            <person name="Filatov D."/>
            <person name="Flegontova O."/>
            <person name="Gerasimov E."/>
            <person name="Jackson A.P."/>
            <person name="Kelly S."/>
            <person name="Opperdoes F."/>
            <person name="O'Reilly A."/>
            <person name="Votypka J."/>
            <person name="Yurchenko V."/>
            <person name="Lukes J."/>
        </authorList>
    </citation>
    <scope>NUCLEOTIDE SEQUENCE [LARGE SCALE GENOMIC DNA]</scope>
    <source>
        <strain evidence="2">H10</strain>
    </source>
</reference>
<dbReference type="EMBL" id="LGTL01000022">
    <property type="protein sequence ID" value="KPA76002.1"/>
    <property type="molecule type" value="Genomic_DNA"/>
</dbReference>
<dbReference type="VEuPathDB" id="TriTrypDB:LpyrH10_22_1100"/>
<dbReference type="AlphaFoldDB" id="A0A0M9FU04"/>
<evidence type="ECO:0000313" key="2">
    <source>
        <dbReference type="EMBL" id="KPA76003.1"/>
    </source>
</evidence>
<evidence type="ECO:0000256" key="1">
    <source>
        <dbReference type="SAM" id="MobiDB-lite"/>
    </source>
</evidence>
<dbReference type="RefSeq" id="XP_015654441.1">
    <property type="nucleotide sequence ID" value="XM_015807046.1"/>
</dbReference>
<sequence>MSGHHHTNDPNLTQNQGNMLGDRPCVRQSRLYREGCSGNAMKELMGQPELAWKTDQTEGCYGGGNVYDHNSADHKAVRNGSANNAYGQGPQNQRQSFQQDSPQQQQQQQQQQRPQQQQQQSFPPQQQQQQRAQQQQNYPPQQQQQSFPPQQQQQQQQQSPTVSASTGRGFRPGAGYANRQTYNIFTGE</sequence>
<feature type="compositionally biased region" description="Low complexity" evidence="1">
    <location>
        <begin position="90"/>
        <end position="160"/>
    </location>
</feature>
<feature type="compositionally biased region" description="Polar residues" evidence="1">
    <location>
        <begin position="9"/>
        <end position="18"/>
    </location>
</feature>
<dbReference type="OMA" id="DTTCTQG"/>
<organism evidence="2 3">
    <name type="scientific">Leptomonas pyrrhocoris</name>
    <name type="common">Firebug parasite</name>
    <dbReference type="NCBI Taxonomy" id="157538"/>
    <lineage>
        <taxon>Eukaryota</taxon>
        <taxon>Discoba</taxon>
        <taxon>Euglenozoa</taxon>
        <taxon>Kinetoplastea</taxon>
        <taxon>Metakinetoplastina</taxon>
        <taxon>Trypanosomatida</taxon>
        <taxon>Trypanosomatidae</taxon>
        <taxon>Leishmaniinae</taxon>
        <taxon>Leptomonas</taxon>
    </lineage>
</organism>
<proteinExistence type="predicted"/>
<dbReference type="GeneID" id="26908435"/>
<accession>A0A0M9FU04</accession>
<dbReference type="EMBL" id="LGTL01000022">
    <property type="protein sequence ID" value="KPA76003.1"/>
    <property type="molecule type" value="Genomic_DNA"/>
</dbReference>
<keyword evidence="3" id="KW-1185">Reference proteome</keyword>
<dbReference type="Proteomes" id="UP000037923">
    <property type="component" value="Unassembled WGS sequence"/>
</dbReference>
<dbReference type="OrthoDB" id="248506at2759"/>